<dbReference type="PRINTS" id="PR00502">
    <property type="entry name" value="NUDIXFAMILY"/>
</dbReference>
<organism evidence="5 6">
    <name type="scientific">Cryptosporangium aurantiacum</name>
    <dbReference type="NCBI Taxonomy" id="134849"/>
    <lineage>
        <taxon>Bacteria</taxon>
        <taxon>Bacillati</taxon>
        <taxon>Actinomycetota</taxon>
        <taxon>Actinomycetes</taxon>
        <taxon>Cryptosporangiales</taxon>
        <taxon>Cryptosporangiaceae</taxon>
        <taxon>Cryptosporangium</taxon>
    </lineage>
</organism>
<dbReference type="Gene3D" id="3.90.79.10">
    <property type="entry name" value="Nucleoside Triphosphate Pyrophosphohydrolase"/>
    <property type="match status" value="1"/>
</dbReference>
<dbReference type="InterPro" id="IPR020476">
    <property type="entry name" value="Nudix_hydrolase"/>
</dbReference>
<proteinExistence type="inferred from homology"/>
<evidence type="ECO:0000259" key="4">
    <source>
        <dbReference type="PROSITE" id="PS51462"/>
    </source>
</evidence>
<protein>
    <submittedName>
        <fullName evidence="5">NUDIX domain-containing protein</fullName>
    </submittedName>
</protein>
<keyword evidence="2 3" id="KW-0378">Hydrolase</keyword>
<dbReference type="InterPro" id="IPR000086">
    <property type="entry name" value="NUDIX_hydrolase_dom"/>
</dbReference>
<dbReference type="AlphaFoldDB" id="A0A1M7JH76"/>
<gene>
    <name evidence="5" type="ORF">SAMN05443668_101800</name>
</gene>
<feature type="domain" description="Nudix hydrolase" evidence="4">
    <location>
        <begin position="7"/>
        <end position="156"/>
    </location>
</feature>
<comment type="similarity">
    <text evidence="1 3">Belongs to the Nudix hydrolase family.</text>
</comment>
<evidence type="ECO:0000313" key="5">
    <source>
        <dbReference type="EMBL" id="SHM52429.1"/>
    </source>
</evidence>
<dbReference type="GO" id="GO:0016787">
    <property type="term" value="F:hydrolase activity"/>
    <property type="evidence" value="ECO:0007669"/>
    <property type="project" value="UniProtKB-KW"/>
</dbReference>
<dbReference type="STRING" id="134849.SAMN05443668_101800"/>
<reference evidence="5 6" key="1">
    <citation type="submission" date="2016-11" db="EMBL/GenBank/DDBJ databases">
        <authorList>
            <person name="Jaros S."/>
            <person name="Januszkiewicz K."/>
            <person name="Wedrychowicz H."/>
        </authorList>
    </citation>
    <scope>NUCLEOTIDE SEQUENCE [LARGE SCALE GENOMIC DNA]</scope>
    <source>
        <strain evidence="5 6">DSM 46144</strain>
    </source>
</reference>
<keyword evidence="6" id="KW-1185">Reference proteome</keyword>
<dbReference type="PANTHER" id="PTHR43736">
    <property type="entry name" value="ADP-RIBOSE PYROPHOSPHATASE"/>
    <property type="match status" value="1"/>
</dbReference>
<evidence type="ECO:0000256" key="2">
    <source>
        <dbReference type="ARBA" id="ARBA00022801"/>
    </source>
</evidence>
<dbReference type="Proteomes" id="UP000184440">
    <property type="component" value="Unassembled WGS sequence"/>
</dbReference>
<dbReference type="EMBL" id="FRCS01000001">
    <property type="protein sequence ID" value="SHM52429.1"/>
    <property type="molecule type" value="Genomic_DNA"/>
</dbReference>
<evidence type="ECO:0000256" key="1">
    <source>
        <dbReference type="ARBA" id="ARBA00005582"/>
    </source>
</evidence>
<dbReference type="PROSITE" id="PS51462">
    <property type="entry name" value="NUDIX"/>
    <property type="match status" value="1"/>
</dbReference>
<dbReference type="PROSITE" id="PS00893">
    <property type="entry name" value="NUDIX_BOX"/>
    <property type="match status" value="1"/>
</dbReference>
<dbReference type="PANTHER" id="PTHR43736:SF1">
    <property type="entry name" value="DIHYDRONEOPTERIN TRIPHOSPHATE DIPHOSPHATASE"/>
    <property type="match status" value="1"/>
</dbReference>
<accession>A0A1M7JH76</accession>
<dbReference type="InterPro" id="IPR015797">
    <property type="entry name" value="NUDIX_hydrolase-like_dom_sf"/>
</dbReference>
<dbReference type="SUPFAM" id="SSF55811">
    <property type="entry name" value="Nudix"/>
    <property type="match status" value="1"/>
</dbReference>
<dbReference type="Pfam" id="PF00293">
    <property type="entry name" value="NUDIX"/>
    <property type="match status" value="1"/>
</dbReference>
<evidence type="ECO:0000256" key="3">
    <source>
        <dbReference type="RuleBase" id="RU003476"/>
    </source>
</evidence>
<sequence>MRPVVKEATATVFVFGLVEGRYCLGLVFHPRLGVWIPPGGHVEPDETAAEAALREVTEETGLTAALLPPPHEKLPDGYPHTPVSPPWWTVEIAVGPDRHTPADHVHVDHQYVALAASSVPAETDHPFVWRTEADLSEPDAIIADARGQARALFGRLPELMLSQPGWPAGNRHF</sequence>
<dbReference type="InterPro" id="IPR020084">
    <property type="entry name" value="NUDIX_hydrolase_CS"/>
</dbReference>
<name>A0A1M7JH76_9ACTN</name>
<evidence type="ECO:0000313" key="6">
    <source>
        <dbReference type="Proteomes" id="UP000184440"/>
    </source>
</evidence>